<reference evidence="2" key="1">
    <citation type="journal article" date="2019" name="Int. J. Syst. Evol. Microbiol.">
        <title>The Global Catalogue of Microorganisms (GCM) 10K type strain sequencing project: providing services to taxonomists for standard genome sequencing and annotation.</title>
        <authorList>
            <consortium name="The Broad Institute Genomics Platform"/>
            <consortium name="The Broad Institute Genome Sequencing Center for Infectious Disease"/>
            <person name="Wu L."/>
            <person name="Ma J."/>
        </authorList>
    </citation>
    <scope>NUCLEOTIDE SEQUENCE [LARGE SCALE GENOMIC DNA]</scope>
    <source>
        <strain evidence="2">JCM 18409</strain>
    </source>
</reference>
<dbReference type="Proteomes" id="UP001501759">
    <property type="component" value="Unassembled WGS sequence"/>
</dbReference>
<accession>A0ABP9IJ13</accession>
<comment type="caution">
    <text evidence="1">The sequence shown here is derived from an EMBL/GenBank/DDBJ whole genome shotgun (WGS) entry which is preliminary data.</text>
</comment>
<sequence>MICARCDQPILPGQPSTTYPVDSGSAAGADVTVHAELCDMPDHQTAPQLSRYQRWVEAHEASMARVSRYAPPVR</sequence>
<evidence type="ECO:0000313" key="2">
    <source>
        <dbReference type="Proteomes" id="UP001501759"/>
    </source>
</evidence>
<gene>
    <name evidence="1" type="ORF">GCM10023335_12260</name>
</gene>
<proteinExistence type="predicted"/>
<keyword evidence="2" id="KW-1185">Reference proteome</keyword>
<evidence type="ECO:0008006" key="3">
    <source>
        <dbReference type="Google" id="ProtNLM"/>
    </source>
</evidence>
<organism evidence="1 2">
    <name type="scientific">Streptomyces siamensis</name>
    <dbReference type="NCBI Taxonomy" id="1274986"/>
    <lineage>
        <taxon>Bacteria</taxon>
        <taxon>Bacillati</taxon>
        <taxon>Actinomycetota</taxon>
        <taxon>Actinomycetes</taxon>
        <taxon>Kitasatosporales</taxon>
        <taxon>Streptomycetaceae</taxon>
        <taxon>Streptomyces</taxon>
    </lineage>
</organism>
<protein>
    <recommendedName>
        <fullName evidence="3">HNH endonuclease</fullName>
    </recommendedName>
</protein>
<evidence type="ECO:0000313" key="1">
    <source>
        <dbReference type="EMBL" id="GAA4999425.1"/>
    </source>
</evidence>
<dbReference type="EMBL" id="BAABKB010000002">
    <property type="protein sequence ID" value="GAA4999425.1"/>
    <property type="molecule type" value="Genomic_DNA"/>
</dbReference>
<dbReference type="RefSeq" id="WP_345642340.1">
    <property type="nucleotide sequence ID" value="NZ_BAABKB010000002.1"/>
</dbReference>
<name>A0ABP9IJ13_9ACTN</name>